<evidence type="ECO:0000256" key="2">
    <source>
        <dbReference type="ARBA" id="ARBA00022833"/>
    </source>
</evidence>
<dbReference type="EMBL" id="QRDZ01000023">
    <property type="protein sequence ID" value="RED64448.1"/>
    <property type="molecule type" value="Genomic_DNA"/>
</dbReference>
<evidence type="ECO:0000256" key="4">
    <source>
        <dbReference type="RuleBase" id="RU361277"/>
    </source>
</evidence>
<dbReference type="InterPro" id="IPR050129">
    <property type="entry name" value="Zn_alcohol_dh"/>
</dbReference>
<evidence type="ECO:0000256" key="3">
    <source>
        <dbReference type="ARBA" id="ARBA00023002"/>
    </source>
</evidence>
<dbReference type="InterPro" id="IPR013149">
    <property type="entry name" value="ADH-like_C"/>
</dbReference>
<dbReference type="Gene3D" id="3.90.180.10">
    <property type="entry name" value="Medium-chain alcohol dehydrogenases, catalytic domain"/>
    <property type="match status" value="1"/>
</dbReference>
<comment type="similarity">
    <text evidence="4">Belongs to the zinc-containing alcohol dehydrogenase family.</text>
</comment>
<dbReference type="SUPFAM" id="SSF50129">
    <property type="entry name" value="GroES-like"/>
    <property type="match status" value="1"/>
</dbReference>
<dbReference type="PANTHER" id="PTHR43401">
    <property type="entry name" value="L-THREONINE 3-DEHYDROGENASE"/>
    <property type="match status" value="1"/>
</dbReference>
<dbReference type="Pfam" id="PF00107">
    <property type="entry name" value="ADH_zinc_N"/>
    <property type="match status" value="1"/>
</dbReference>
<sequence length="338" mass="36249">MSSMMRALVYEGPRQMNVRNVPVPSLGEREVLIRVERVGICGSELGGFLGHNSLRVPPLVMGHEFSGVVAEVGAGATKFRQGDRVTVNPLSTCGECEDCRAGNEQLCQSRSLLGAHAPGAFAEYVAVPERDIHPIPDSVSFDQAAFAEPFACAVHLCRLLSLKREDRLLVLGAGPIGLFALAAARTLGLENIVVADLNADRLRIAAELGGIPARGDEEIEALKPAEGFHAAVDAVGAASTRLRCVQSVRRGGRIGLTGLHEADTTLPINSIIREELKLFGAFAYSRSDFETALRWIGEGRIDLLPWTEHRPLEDGQSSFEKLVSGPGAIAKIMLCPNP</sequence>
<dbReference type="PROSITE" id="PS00059">
    <property type="entry name" value="ADH_ZINC"/>
    <property type="match status" value="1"/>
</dbReference>
<evidence type="ECO:0000256" key="1">
    <source>
        <dbReference type="ARBA" id="ARBA00022723"/>
    </source>
</evidence>
<dbReference type="CDD" id="cd08236">
    <property type="entry name" value="sugar_DH"/>
    <property type="match status" value="1"/>
</dbReference>
<comment type="caution">
    <text evidence="6">The sequence shown here is derived from an EMBL/GenBank/DDBJ whole genome shotgun (WGS) entry which is preliminary data.</text>
</comment>
<dbReference type="InterPro" id="IPR036291">
    <property type="entry name" value="NAD(P)-bd_dom_sf"/>
</dbReference>
<dbReference type="AlphaFoldDB" id="A0A3D9IRZ4"/>
<dbReference type="InterPro" id="IPR013154">
    <property type="entry name" value="ADH-like_N"/>
</dbReference>
<gene>
    <name evidence="6" type="ORF">DFP98_123120</name>
</gene>
<dbReference type="GO" id="GO:0008270">
    <property type="term" value="F:zinc ion binding"/>
    <property type="evidence" value="ECO:0007669"/>
    <property type="project" value="InterPro"/>
</dbReference>
<evidence type="ECO:0000259" key="5">
    <source>
        <dbReference type="SMART" id="SM00829"/>
    </source>
</evidence>
<dbReference type="InterPro" id="IPR020843">
    <property type="entry name" value="ER"/>
</dbReference>
<dbReference type="InterPro" id="IPR002328">
    <property type="entry name" value="ADH_Zn_CS"/>
</dbReference>
<evidence type="ECO:0000313" key="7">
    <source>
        <dbReference type="Proteomes" id="UP000256977"/>
    </source>
</evidence>
<proteinExistence type="inferred from homology"/>
<keyword evidence="1 4" id="KW-0479">Metal-binding</keyword>
<dbReference type="Gene3D" id="3.40.50.720">
    <property type="entry name" value="NAD(P)-binding Rossmann-like Domain"/>
    <property type="match status" value="1"/>
</dbReference>
<dbReference type="Pfam" id="PF08240">
    <property type="entry name" value="ADH_N"/>
    <property type="match status" value="1"/>
</dbReference>
<protein>
    <submittedName>
        <fullName evidence="6">2-desacetyl-2-hydroxyethyl bacteriochlorophyllide A dehydrogenase</fullName>
    </submittedName>
</protein>
<dbReference type="PANTHER" id="PTHR43401:SF2">
    <property type="entry name" value="L-THREONINE 3-DEHYDROGENASE"/>
    <property type="match status" value="1"/>
</dbReference>
<keyword evidence="2 4" id="KW-0862">Zinc</keyword>
<keyword evidence="3" id="KW-0560">Oxidoreductase</keyword>
<dbReference type="RefSeq" id="WP_246016700.1">
    <property type="nucleotide sequence ID" value="NZ_QRDZ01000023.1"/>
</dbReference>
<name>A0A3D9IRZ4_9BACL</name>
<dbReference type="Proteomes" id="UP000256977">
    <property type="component" value="Unassembled WGS sequence"/>
</dbReference>
<dbReference type="GO" id="GO:0016491">
    <property type="term" value="F:oxidoreductase activity"/>
    <property type="evidence" value="ECO:0007669"/>
    <property type="project" value="UniProtKB-KW"/>
</dbReference>
<keyword evidence="7" id="KW-1185">Reference proteome</keyword>
<organism evidence="6 7">
    <name type="scientific">Cohnella phaseoli</name>
    <dbReference type="NCBI Taxonomy" id="456490"/>
    <lineage>
        <taxon>Bacteria</taxon>
        <taxon>Bacillati</taxon>
        <taxon>Bacillota</taxon>
        <taxon>Bacilli</taxon>
        <taxon>Bacillales</taxon>
        <taxon>Paenibacillaceae</taxon>
        <taxon>Cohnella</taxon>
    </lineage>
</organism>
<accession>A0A3D9IRZ4</accession>
<comment type="cofactor">
    <cofactor evidence="4">
        <name>Zn(2+)</name>
        <dbReference type="ChEBI" id="CHEBI:29105"/>
    </cofactor>
</comment>
<feature type="domain" description="Enoyl reductase (ER)" evidence="5">
    <location>
        <begin position="12"/>
        <end position="334"/>
    </location>
</feature>
<dbReference type="SUPFAM" id="SSF51735">
    <property type="entry name" value="NAD(P)-binding Rossmann-fold domains"/>
    <property type="match status" value="1"/>
</dbReference>
<dbReference type="SMART" id="SM00829">
    <property type="entry name" value="PKS_ER"/>
    <property type="match status" value="1"/>
</dbReference>
<evidence type="ECO:0000313" key="6">
    <source>
        <dbReference type="EMBL" id="RED64448.1"/>
    </source>
</evidence>
<reference evidence="6 7" key="1">
    <citation type="submission" date="2018-07" db="EMBL/GenBank/DDBJ databases">
        <title>Genomic Encyclopedia of Type Strains, Phase III (KMG-III): the genomes of soil and plant-associated and newly described type strains.</title>
        <authorList>
            <person name="Whitman W."/>
        </authorList>
    </citation>
    <scope>NUCLEOTIDE SEQUENCE [LARGE SCALE GENOMIC DNA]</scope>
    <source>
        <strain evidence="6 7">CECT 7287</strain>
    </source>
</reference>
<dbReference type="InterPro" id="IPR011032">
    <property type="entry name" value="GroES-like_sf"/>
</dbReference>